<dbReference type="InterPro" id="IPR021251">
    <property type="entry name" value="DUF2793"/>
</dbReference>
<gene>
    <name evidence="1" type="ORF">BMG03_18045</name>
</gene>
<sequence>MPDQTANLALPLILGSQAQKHVTHNEALQRLDTLVQLAVISRSVSEPPTGPSEGARYLVPAGALGAWAGHDGALAIFSTGAWQFLSPREGWRAFVLDEAVELVFAAGAWDVPPLPELSQLDGVGIMTGYDAVNRFSVAAEATLLSHAGAGHQLKLNKAAAAETASLLFQSNWSGRAEMGLAGSDDFAIKASADGATWFEGLRIDAATGRATMSQGAVIDGALTGSGVVGTVAQVGGVSTGAVIEQGSTASGDYIRFADGTQICSAQLSLSYVAEWALKEDWAYPAQFAQAPCLSVALDADSLAAGSAISAGALSFAGVEAVTSSGARAVVYAANGASFLSGESCDLSVTAIGRWV</sequence>
<protein>
    <submittedName>
        <fullName evidence="1">Uncharacterized protein</fullName>
    </submittedName>
</protein>
<evidence type="ECO:0000313" key="2">
    <source>
        <dbReference type="Proteomes" id="UP000185622"/>
    </source>
</evidence>
<keyword evidence="2" id="KW-1185">Reference proteome</keyword>
<dbReference type="RefSeq" id="WP_075773821.1">
    <property type="nucleotide sequence ID" value="NZ_CP019437.1"/>
</dbReference>
<name>A0ABM6IL31_9RHOB</name>
<dbReference type="Proteomes" id="UP000185622">
    <property type="component" value="Chromosome"/>
</dbReference>
<accession>A0ABM6IL31</accession>
<dbReference type="EMBL" id="CP019437">
    <property type="protein sequence ID" value="AQS49482.1"/>
    <property type="molecule type" value="Genomic_DNA"/>
</dbReference>
<reference evidence="1 2" key="1">
    <citation type="submission" date="2017-01" db="EMBL/GenBank/DDBJ databases">
        <title>The complete genome sequence of a sulfur-oxidizing marine bacterium Thioclava sp. 25B10_4T.</title>
        <authorList>
            <person name="Liu Y."/>
            <person name="Lai Q."/>
            <person name="Shao Z."/>
        </authorList>
    </citation>
    <scope>NUCLEOTIDE SEQUENCE [LARGE SCALE GENOMIC DNA]</scope>
    <source>
        <strain evidence="1 2">25B10_4</strain>
    </source>
</reference>
<proteinExistence type="predicted"/>
<evidence type="ECO:0000313" key="1">
    <source>
        <dbReference type="EMBL" id="AQS49482.1"/>
    </source>
</evidence>
<organism evidence="1 2">
    <name type="scientific">Thioclava nitratireducens</name>
    <dbReference type="NCBI Taxonomy" id="1915078"/>
    <lineage>
        <taxon>Bacteria</taxon>
        <taxon>Pseudomonadati</taxon>
        <taxon>Pseudomonadota</taxon>
        <taxon>Alphaproteobacteria</taxon>
        <taxon>Rhodobacterales</taxon>
        <taxon>Paracoccaceae</taxon>
        <taxon>Thioclava</taxon>
    </lineage>
</organism>
<dbReference type="Pfam" id="PF10983">
    <property type="entry name" value="DUF2793"/>
    <property type="match status" value="1"/>
</dbReference>